<accession>A0A0A7FZS4</accession>
<dbReference type="STRING" id="1561.NPD11_379"/>
<dbReference type="HOGENOM" id="CLU_1394194_0_0_9"/>
<protein>
    <submittedName>
        <fullName evidence="1">Uncharacterized protein</fullName>
    </submittedName>
</protein>
<proteinExistence type="predicted"/>
<reference evidence="1 2" key="1">
    <citation type="journal article" date="2015" name="Infect. Genet. Evol.">
        <title>Genomic sequences of six botulinum neurotoxin-producing strains representing three clostridial species illustrate the mobility and diversity of botulinum neurotoxin genes.</title>
        <authorList>
            <person name="Smith T.J."/>
            <person name="Hill K.K."/>
            <person name="Xie G."/>
            <person name="Foley B.T."/>
            <person name="Williamson C.H."/>
            <person name="Foster J.T."/>
            <person name="Johnson S.L."/>
            <person name="Chertkov O."/>
            <person name="Teshima H."/>
            <person name="Gibbons H.S."/>
            <person name="Johnsky L.A."/>
            <person name="Karavis M.A."/>
            <person name="Smith L.A."/>
        </authorList>
    </citation>
    <scope>NUCLEOTIDE SEQUENCE [LARGE SCALE GENOMIC DNA]</scope>
    <source>
        <strain evidence="1">Sullivan</strain>
    </source>
</reference>
<evidence type="ECO:0000313" key="1">
    <source>
        <dbReference type="EMBL" id="AIY85118.1"/>
    </source>
</evidence>
<dbReference type="AlphaFoldDB" id="A0A0A7FZS4"/>
<gene>
    <name evidence="1" type="ORF">U729_2647</name>
</gene>
<dbReference type="Proteomes" id="UP000030635">
    <property type="component" value="Chromosome"/>
</dbReference>
<name>A0A0A7FZS4_9CLOT</name>
<organism evidence="1 2">
    <name type="scientific">Clostridium baratii str. Sullivan</name>
    <dbReference type="NCBI Taxonomy" id="1415775"/>
    <lineage>
        <taxon>Bacteria</taxon>
        <taxon>Bacillati</taxon>
        <taxon>Bacillota</taxon>
        <taxon>Clostridia</taxon>
        <taxon>Eubacteriales</taxon>
        <taxon>Clostridiaceae</taxon>
        <taxon>Clostridium</taxon>
    </lineage>
</organism>
<sequence>MNININLEKEIIVYKDSYKLREKINLSEIKEEIIKKKKGKFLILDEEIFIKEIKYIKVKSIEDYVEKEIKKEFNTSDYLFHYIVNKKEEKIIIYAIKGVNKINPFIKYVNKLRVLPIQFRLTKIIMGSLKSKTFKSIIYIEDKYYYIKVSDGNIIENSIVKDINMLKVEDNIIYGTFKYPFSKKELVLEKGEMNE</sequence>
<dbReference type="RefSeq" id="WP_039315835.1">
    <property type="nucleotide sequence ID" value="NZ_CP006905.1"/>
</dbReference>
<evidence type="ECO:0000313" key="2">
    <source>
        <dbReference type="Proteomes" id="UP000030635"/>
    </source>
</evidence>
<keyword evidence="2" id="KW-1185">Reference proteome</keyword>
<dbReference type="EMBL" id="CP006905">
    <property type="protein sequence ID" value="AIY85118.1"/>
    <property type="molecule type" value="Genomic_DNA"/>
</dbReference>
<dbReference type="KEGG" id="cbv:U729_2647"/>